<name>A0A2R4X2B1_9EURY</name>
<evidence type="ECO:0000313" key="3">
    <source>
        <dbReference type="Proteomes" id="UP000244727"/>
    </source>
</evidence>
<evidence type="ECO:0000256" key="1">
    <source>
        <dbReference type="SAM" id="MobiDB-lite"/>
    </source>
</evidence>
<dbReference type="PANTHER" id="PTHR35866:SF2">
    <property type="entry name" value="YKGJ FAMILY CYSTEINE CLUSTER PROTEIN"/>
    <property type="match status" value="1"/>
</dbReference>
<evidence type="ECO:0000313" key="2">
    <source>
        <dbReference type="EMBL" id="AWB27936.1"/>
    </source>
</evidence>
<organism evidence="2 3">
    <name type="scientific">Halococcoides cellulosivorans</name>
    <dbReference type="NCBI Taxonomy" id="1679096"/>
    <lineage>
        <taxon>Archaea</taxon>
        <taxon>Methanobacteriati</taxon>
        <taxon>Methanobacteriota</taxon>
        <taxon>Stenosarchaea group</taxon>
        <taxon>Halobacteria</taxon>
        <taxon>Halobacteriales</taxon>
        <taxon>Haloarculaceae</taxon>
        <taxon>Halococcoides</taxon>
    </lineage>
</organism>
<dbReference type="InterPro" id="IPR005358">
    <property type="entry name" value="Puta_zinc/iron-chelating_dom"/>
</dbReference>
<dbReference type="Pfam" id="PF03692">
    <property type="entry name" value="CxxCxxCC"/>
    <property type="match status" value="1"/>
</dbReference>
<dbReference type="AlphaFoldDB" id="A0A2R4X2B1"/>
<gene>
    <name evidence="2" type="ORF">HARCEL1_09545</name>
</gene>
<dbReference type="EMBL" id="CP028858">
    <property type="protein sequence ID" value="AWB27936.1"/>
    <property type="molecule type" value="Genomic_DNA"/>
</dbReference>
<accession>A0A2R4X2B1</accession>
<sequence length="207" mass="22557">MGVSEVERTVDAVADAIEAIGFECTRCGHCCQGLDGDHTATVFPGEIRTIEERTDEDWNGIARPMPFGLTEGAGETFEWALQIDSCGDCTFGSFEDGEHRCAIYEDRPLICQTYPFSLAPEADADPPPGVVDREGPVRAHECEGLGREISREKAEALAETLIERTERERDEATGVGDNYRPTDADGVVVFDSEGPKRPDGTPLDDES</sequence>
<dbReference type="KEGG" id="harc:HARCEL1_09545"/>
<feature type="compositionally biased region" description="Basic and acidic residues" evidence="1">
    <location>
        <begin position="159"/>
        <end position="172"/>
    </location>
</feature>
<feature type="region of interest" description="Disordered" evidence="1">
    <location>
        <begin position="159"/>
        <end position="207"/>
    </location>
</feature>
<protein>
    <submittedName>
        <fullName evidence="2">Zinc/iron-chelating domain-containing protein</fullName>
    </submittedName>
</protein>
<reference evidence="2 3" key="1">
    <citation type="submission" date="2018-04" db="EMBL/GenBank/DDBJ databases">
        <title>Halococcoides cellulosivorans gen. nov., sp. nov., an extremely halophilic cellulose-utilizing haloarchaeon from hypersaline lakes.</title>
        <authorList>
            <person name="Sorokin D.Y."/>
            <person name="Toshchakov S.V."/>
            <person name="Samarov N.I."/>
            <person name="Korzhenkov A."/>
            <person name="Kublanov I.V."/>
        </authorList>
    </citation>
    <scope>NUCLEOTIDE SEQUENCE [LARGE SCALE GENOMIC DNA]</scope>
    <source>
        <strain evidence="2 3">HArcel1</strain>
    </source>
</reference>
<proteinExistence type="predicted"/>
<keyword evidence="3" id="KW-1185">Reference proteome</keyword>
<dbReference type="PANTHER" id="PTHR35866">
    <property type="entry name" value="PUTATIVE-RELATED"/>
    <property type="match status" value="1"/>
</dbReference>
<dbReference type="Proteomes" id="UP000244727">
    <property type="component" value="Chromosome"/>
</dbReference>